<gene>
    <name evidence="3" type="ORF">HF844_08390</name>
</gene>
<evidence type="ECO:0000313" key="4">
    <source>
        <dbReference type="Proteomes" id="UP000588369"/>
    </source>
</evidence>
<comment type="caution">
    <text evidence="3">The sequence shown here is derived from an EMBL/GenBank/DDBJ whole genome shotgun (WGS) entry which is preliminary data.</text>
</comment>
<organism evidence="3 4">
    <name type="scientific">Bifidobacterium thermophilum</name>
    <dbReference type="NCBI Taxonomy" id="33905"/>
    <lineage>
        <taxon>Bacteria</taxon>
        <taxon>Bacillati</taxon>
        <taxon>Actinomycetota</taxon>
        <taxon>Actinomycetes</taxon>
        <taxon>Bifidobacteriales</taxon>
        <taxon>Bifidobacteriaceae</taxon>
        <taxon>Bifidobacterium</taxon>
    </lineage>
</organism>
<evidence type="ECO:0000256" key="1">
    <source>
        <dbReference type="SAM" id="MobiDB-lite"/>
    </source>
</evidence>
<dbReference type="RefSeq" id="WP_168984560.1">
    <property type="nucleotide sequence ID" value="NZ_JABAGI010000017.1"/>
</dbReference>
<dbReference type="Pfam" id="PF14016">
    <property type="entry name" value="DUF4232"/>
    <property type="match status" value="1"/>
</dbReference>
<dbReference type="InterPro" id="IPR025326">
    <property type="entry name" value="DUF4232"/>
</dbReference>
<accession>A0A7X9NS34</accession>
<sequence>MVEEFVRFTEEGHIMIGSQHGNGSNGLSSRTGSSRRSGAHSPARAWAVIALSAAVMAGSLCACGSTSGTNASPSASSSSPAASQSPSSTASASSPSASASASSSAAATGACTTKELTAKLTQGAGGGAGSSYPYLVLTNSGSQTCTVRGYPGVSLRHGDTQIGAAAKRDSTVTASTITLKPGQSAHSALRIVNAENFDAADCTPTAADTMLIYPPDQTDALSIDATGLTGCADKNTQILYVQVFQPGEE</sequence>
<evidence type="ECO:0000259" key="2">
    <source>
        <dbReference type="Pfam" id="PF14016"/>
    </source>
</evidence>
<feature type="region of interest" description="Disordered" evidence="1">
    <location>
        <begin position="14"/>
        <end position="39"/>
    </location>
</feature>
<protein>
    <submittedName>
        <fullName evidence="3">DUF4232 domain-containing protein</fullName>
    </submittedName>
</protein>
<feature type="compositionally biased region" description="Low complexity" evidence="1">
    <location>
        <begin position="21"/>
        <end position="36"/>
    </location>
</feature>
<feature type="region of interest" description="Disordered" evidence="1">
    <location>
        <begin position="72"/>
        <end position="99"/>
    </location>
</feature>
<dbReference type="EMBL" id="JABAGI010000017">
    <property type="protein sequence ID" value="NME62801.1"/>
    <property type="molecule type" value="Genomic_DNA"/>
</dbReference>
<proteinExistence type="predicted"/>
<name>A0A7X9NS34_9BIFI</name>
<dbReference type="AlphaFoldDB" id="A0A7X9NS34"/>
<feature type="domain" description="DUF4232" evidence="2">
    <location>
        <begin position="111"/>
        <end position="233"/>
    </location>
</feature>
<reference evidence="3 4" key="1">
    <citation type="submission" date="2020-04" db="EMBL/GenBank/DDBJ databases">
        <authorList>
            <person name="Hitch T.C.A."/>
            <person name="Wylensek D."/>
            <person name="Clavel T."/>
        </authorList>
    </citation>
    <scope>NUCLEOTIDE SEQUENCE [LARGE SCALE GENOMIC DNA]</scope>
    <source>
        <strain evidence="3 4">BSM-130-P53-3C</strain>
    </source>
</reference>
<evidence type="ECO:0000313" key="3">
    <source>
        <dbReference type="EMBL" id="NME62801.1"/>
    </source>
</evidence>
<dbReference type="Proteomes" id="UP000588369">
    <property type="component" value="Unassembled WGS sequence"/>
</dbReference>